<name>I3EK93_NEMP3</name>
<accession>I3EK93</accession>
<dbReference type="Proteomes" id="UP000002872">
    <property type="component" value="Unassembled WGS sequence"/>
</dbReference>
<protein>
    <submittedName>
        <fullName evidence="2">Uncharacterized protein</fullName>
    </submittedName>
</protein>
<dbReference type="AlphaFoldDB" id="I3EK93"/>
<dbReference type="HOGENOM" id="CLU_3087772_0_0_1"/>
<sequence>MNKTKRIFYVLLKKPNYKNKLKKKNKRQLKPYNTHNTDVYIDRNRKTPIKLQ</sequence>
<evidence type="ECO:0000256" key="1">
    <source>
        <dbReference type="SAM" id="MobiDB-lite"/>
    </source>
</evidence>
<evidence type="ECO:0000313" key="3">
    <source>
        <dbReference type="Proteomes" id="UP000002872"/>
    </source>
</evidence>
<evidence type="ECO:0000313" key="2">
    <source>
        <dbReference type="EMBL" id="EIJ89640.1"/>
    </source>
</evidence>
<gene>
    <name evidence="2" type="ORF">NEQG_00410</name>
</gene>
<dbReference type="InParanoid" id="I3EK93"/>
<feature type="region of interest" description="Disordered" evidence="1">
    <location>
        <begin position="30"/>
        <end position="52"/>
    </location>
</feature>
<proteinExistence type="predicted"/>
<dbReference type="VEuPathDB" id="MicrosporidiaDB:NEQG_00410"/>
<reference evidence="2" key="1">
    <citation type="submission" date="2011-01" db="EMBL/GenBank/DDBJ databases">
        <title>The Genome Sequence of Nematocida parisii strain ERTm3.</title>
        <authorList>
            <consortium name="The Broad Institute Genome Sequencing Platform"/>
            <consortium name="The Broad Institute Genome Sequencing Center for Infectious Disease"/>
            <person name="Cuomo C."/>
            <person name="Troemel E."/>
            <person name="Young S.K."/>
            <person name="Zeng Q."/>
            <person name="Gargeya S."/>
            <person name="Fitzgerald M."/>
            <person name="Haas B."/>
            <person name="Abouelleil A."/>
            <person name="Alvarado L."/>
            <person name="Arachchi H.M."/>
            <person name="Berlin A."/>
            <person name="Chapman S.B."/>
            <person name="Gearin G."/>
            <person name="Goldberg J."/>
            <person name="Griggs A."/>
            <person name="Gujja S."/>
            <person name="Hansen M."/>
            <person name="Heiman D."/>
            <person name="Howarth C."/>
            <person name="Larimer J."/>
            <person name="Lui A."/>
            <person name="MacDonald P.J.P."/>
            <person name="McCowen C."/>
            <person name="Montmayeur A."/>
            <person name="Murphy C."/>
            <person name="Neiman D."/>
            <person name="Pearson M."/>
            <person name="Priest M."/>
            <person name="Roberts A."/>
            <person name="Saif S."/>
            <person name="Shea T."/>
            <person name="Sisk P."/>
            <person name="Stolte C."/>
            <person name="Sykes S."/>
            <person name="Wortman J."/>
            <person name="Nusbaum C."/>
            <person name="Birren B."/>
        </authorList>
    </citation>
    <scope>NUCLEOTIDE SEQUENCE</scope>
    <source>
        <strain evidence="2">ERTm3</strain>
    </source>
</reference>
<organism evidence="2 3">
    <name type="scientific">Nematocida parisii (strain ERTm3)</name>
    <name type="common">Nematode killer fungus</name>
    <dbReference type="NCBI Taxonomy" id="935791"/>
    <lineage>
        <taxon>Eukaryota</taxon>
        <taxon>Fungi</taxon>
        <taxon>Fungi incertae sedis</taxon>
        <taxon>Microsporidia</taxon>
        <taxon>Nematocida</taxon>
    </lineage>
</organism>
<keyword evidence="3" id="KW-1185">Reference proteome</keyword>
<dbReference type="EMBL" id="GL870876">
    <property type="protein sequence ID" value="EIJ89640.1"/>
    <property type="molecule type" value="Genomic_DNA"/>
</dbReference>